<name>A0A379KCK9_ECTOL</name>
<accession>A0A379KCK9</accession>
<proteinExistence type="predicted"/>
<dbReference type="Proteomes" id="UP000254084">
    <property type="component" value="Unassembled WGS sequence"/>
</dbReference>
<protein>
    <recommendedName>
        <fullName evidence="3">TubC N-terminal docking domain-containing protein</fullName>
    </recommendedName>
</protein>
<organism evidence="1 2">
    <name type="scientific">Ectopseudomonas oleovorans</name>
    <name type="common">Pseudomonas oleovorans</name>
    <dbReference type="NCBI Taxonomy" id="301"/>
    <lineage>
        <taxon>Bacteria</taxon>
        <taxon>Pseudomonadati</taxon>
        <taxon>Pseudomonadota</taxon>
        <taxon>Gammaproteobacteria</taxon>
        <taxon>Pseudomonadales</taxon>
        <taxon>Pseudomonadaceae</taxon>
        <taxon>Ectopseudomonas</taxon>
    </lineage>
</organism>
<reference evidence="1 2" key="1">
    <citation type="submission" date="2018-06" db="EMBL/GenBank/DDBJ databases">
        <authorList>
            <consortium name="Pathogen Informatics"/>
            <person name="Doyle S."/>
        </authorList>
    </citation>
    <scope>NUCLEOTIDE SEQUENCE [LARGE SCALE GENOMIC DNA]</scope>
    <source>
        <strain evidence="1 2">NCTC10860</strain>
    </source>
</reference>
<evidence type="ECO:0000313" key="1">
    <source>
        <dbReference type="EMBL" id="SUD62134.1"/>
    </source>
</evidence>
<dbReference type="RefSeq" id="WP_084340866.1">
    <property type="nucleotide sequence ID" value="NZ_CP166923.2"/>
</dbReference>
<dbReference type="AlphaFoldDB" id="A0A379KCK9"/>
<gene>
    <name evidence="1" type="ORF">NCTC10860_04561</name>
</gene>
<evidence type="ECO:0008006" key="3">
    <source>
        <dbReference type="Google" id="ProtNLM"/>
    </source>
</evidence>
<dbReference type="EMBL" id="UGUW01000004">
    <property type="protein sequence ID" value="SUD62134.1"/>
    <property type="molecule type" value="Genomic_DNA"/>
</dbReference>
<sequence length="130" mass="15032">MAALNYLHRAGLAVEIHGEHLRLRPRERITDNVRQFVRQHRDELFAEVSAQHYPPTVDVIRWLSSVARYLECEPGYLLAQGFIDRHDLREQHTNHPRQVAALIRTHPAWPAAMMPQVKVRGNFPIDLGSS</sequence>
<evidence type="ECO:0000313" key="2">
    <source>
        <dbReference type="Proteomes" id="UP000254084"/>
    </source>
</evidence>